<keyword evidence="5 11" id="KW-0547">Nucleotide-binding</keyword>
<protein>
    <recommendedName>
        <fullName evidence="11">Type I restriction enzyme endonuclease subunit</fullName>
        <shortName evidence="11">R protein</shortName>
        <ecNumber evidence="11">3.1.21.3</ecNumber>
    </recommendedName>
</protein>
<keyword evidence="8 11" id="KW-0378">Hydrolase</keyword>
<reference evidence="13" key="1">
    <citation type="submission" date="2020-10" db="EMBL/GenBank/DDBJ databases">
        <title>Ca. Dormibacterota MAGs.</title>
        <authorList>
            <person name="Montgomery K."/>
        </authorList>
    </citation>
    <scope>NUCLEOTIDE SEQUENCE [LARGE SCALE GENOMIC DNA]</scope>
    <source>
        <strain evidence="13">SC8812_S17_10</strain>
    </source>
</reference>
<dbReference type="PANTHER" id="PTHR30195:SF15">
    <property type="entry name" value="TYPE I RESTRICTION ENZYME HINDI ENDONUCLEASE SUBUNIT"/>
    <property type="match status" value="1"/>
</dbReference>
<feature type="domain" description="Helicase ATP-binding" evidence="12">
    <location>
        <begin position="292"/>
        <end position="455"/>
    </location>
</feature>
<dbReference type="EC" id="3.1.21.3" evidence="11"/>
<evidence type="ECO:0000256" key="8">
    <source>
        <dbReference type="ARBA" id="ARBA00022801"/>
    </source>
</evidence>
<comment type="subunit">
    <text evidence="3 11">The type I restriction/modification system is composed of three polypeptides R, M and S.</text>
</comment>
<dbReference type="CDD" id="cd22332">
    <property type="entry name" value="HsdR_N"/>
    <property type="match status" value="1"/>
</dbReference>
<evidence type="ECO:0000259" key="12">
    <source>
        <dbReference type="PROSITE" id="PS51192"/>
    </source>
</evidence>
<dbReference type="SMART" id="SM00487">
    <property type="entry name" value="DEXDc"/>
    <property type="match status" value="1"/>
</dbReference>
<dbReference type="InterPro" id="IPR014001">
    <property type="entry name" value="Helicase_ATP-bd"/>
</dbReference>
<dbReference type="AlphaFoldDB" id="A0A934N915"/>
<comment type="function">
    <text evidence="11">Subunit R is required for both nuclease and ATPase activities, but not for modification.</text>
</comment>
<evidence type="ECO:0000256" key="2">
    <source>
        <dbReference type="ARBA" id="ARBA00008598"/>
    </source>
</evidence>
<keyword evidence="4" id="KW-0540">Nuclease</keyword>
<keyword evidence="7 13" id="KW-0255">Endonuclease</keyword>
<proteinExistence type="inferred from homology"/>
<keyword evidence="10 11" id="KW-0238">DNA-binding</keyword>
<dbReference type="InterPro" id="IPR004473">
    <property type="entry name" value="Restrct_endonuc_typeI_HsdR"/>
</dbReference>
<dbReference type="InterPro" id="IPR055180">
    <property type="entry name" value="HsdR_RecA-like_helicase_dom_2"/>
</dbReference>
<comment type="catalytic activity">
    <reaction evidence="1 11">
        <text>Endonucleolytic cleavage of DNA to give random double-stranded fragments with terminal 5'-phosphates, ATP is simultaneously hydrolyzed.</text>
        <dbReference type="EC" id="3.1.21.3"/>
    </reaction>
</comment>
<dbReference type="Pfam" id="PF11867">
    <property type="entry name" value="T1RH-like_C"/>
    <property type="match status" value="1"/>
</dbReference>
<dbReference type="InterPro" id="IPR040980">
    <property type="entry name" value="SWI2_SNF2"/>
</dbReference>
<evidence type="ECO:0000256" key="1">
    <source>
        <dbReference type="ARBA" id="ARBA00000851"/>
    </source>
</evidence>
<dbReference type="PROSITE" id="PS51192">
    <property type="entry name" value="HELICASE_ATP_BIND_1"/>
    <property type="match status" value="1"/>
</dbReference>
<comment type="similarity">
    <text evidence="2 11">Belongs to the HsdR family.</text>
</comment>
<name>A0A934N915_9BACT</name>
<dbReference type="Pfam" id="PF18766">
    <property type="entry name" value="SWI2_SNF2"/>
    <property type="match status" value="1"/>
</dbReference>
<dbReference type="GO" id="GO:0009035">
    <property type="term" value="F:type I site-specific deoxyribonuclease activity"/>
    <property type="evidence" value="ECO:0007669"/>
    <property type="project" value="UniProtKB-EC"/>
</dbReference>
<dbReference type="InterPro" id="IPR021810">
    <property type="entry name" value="T1RH-like_C"/>
</dbReference>
<organism evidence="13 14">
    <name type="scientific">Candidatus Nephthysia bennettiae</name>
    <dbReference type="NCBI Taxonomy" id="3127016"/>
    <lineage>
        <taxon>Bacteria</taxon>
        <taxon>Bacillati</taxon>
        <taxon>Candidatus Dormiibacterota</taxon>
        <taxon>Candidatus Dormibacteria</taxon>
        <taxon>Candidatus Dormibacterales</taxon>
        <taxon>Candidatus Dormibacteraceae</taxon>
        <taxon>Candidatus Nephthysia</taxon>
    </lineage>
</organism>
<dbReference type="CDD" id="cd18030">
    <property type="entry name" value="DEXHc_RE_I_HsdR"/>
    <property type="match status" value="1"/>
</dbReference>
<sequence>MNAGSKPYTEGSSVEQPASELFEELGWQHVNAYYETFGGNGTLGRESNKEVFLVRHLRAAFQRLNPDIPQEAIEQAVTEITRDRSALHYARANREVYELIHDRVPVEIRKPDGSKDTEKLAVIDWENPQNNEFLLVSQMWIKTDLYQRRTDLLGFVNGIPLVFIELKAAHKNLEDAYNKNLRDYRDTIPQVFVPNGFIILSNGAETKFGTITAAWEHFLEWKKISSEGEQGRVSLETVVRGMCTPERLLDIAGNFTLFQEWPRIGLVKLVARNHQYLGVNNALNRLAEVRQAPPDERGRLGVFWHTQGSGKTVSMMFFSQKVLRTLAGNWTFVIVTDRDDLDDQAYKEFSAAGIVEQHMRATSSKHLRSLLKEDRRYVFTLIHKFRTEGGERHPVVSDREDVIVIADEAHRTQYDTLALNMRSALPNAGFLAFTGTPLIAGEEKTREAFGDYVSIYDYVSSTRDGATVPLYFENRIPTLQLVNPDFSDQLAEMVEQADLDEEQERKLARMLGQQYELITREDRLDTVAKDIVDHFLGRGFPGKAMVVSIDKVTAVRTLTKVQKAWAKRLAANEDKLRSRELTDEERDVLAQEMAFMRQTDMAVVISQSQNEAADMAARGLDIKPHRKRMVEEDLEGRFKDAQDPLRLAFVCSMWTTGFDVPSCSTVYLDKPLRNHSLMQTITRANRVFPGKNNGLIVAYVDVLSNLHKALAIYASSAAFGRGVLPVEEKSALVEALRDAVQELRDFCLARDVDLDQITKLRQFEWVEALKDVTDQLMLSDEETSSFLTRASTVERFFKAILPDDRANEFAAIRKAIRVVMDRIAAIEGPPNVTAVTAQIEQLLDESVAANAYLIGGEQRQTLMDLSEVDWDAVKAMFQGGRQRTATQKLRSILAVRVTDLTRLNPTRVDLYQRFQKLLDDYNAGSLNVETYFKELVEFSHRLDEEEARALSRGLSEEQQAVLDILTRPNPGLSAKEERQVKRVAEELLTILKRDKLVLDWRKEQQTRAAVRLAVEETLDRLPESYTRQVYAQKCDAVYQHIFDSYWDDGHSIYDRAA</sequence>
<evidence type="ECO:0000256" key="9">
    <source>
        <dbReference type="ARBA" id="ARBA00022840"/>
    </source>
</evidence>
<dbReference type="EMBL" id="JAEKNR010000100">
    <property type="protein sequence ID" value="MBJ7598189.1"/>
    <property type="molecule type" value="Genomic_DNA"/>
</dbReference>
<evidence type="ECO:0000256" key="6">
    <source>
        <dbReference type="ARBA" id="ARBA00022747"/>
    </source>
</evidence>
<evidence type="ECO:0000256" key="10">
    <source>
        <dbReference type="ARBA" id="ARBA00023125"/>
    </source>
</evidence>
<dbReference type="InterPro" id="IPR051268">
    <property type="entry name" value="Type-I_R_enzyme_R_subunit"/>
</dbReference>
<dbReference type="NCBIfam" id="TIGR00348">
    <property type="entry name" value="hsdR"/>
    <property type="match status" value="1"/>
</dbReference>
<comment type="caution">
    <text evidence="13">The sequence shown here is derived from an EMBL/GenBank/DDBJ whole genome shotgun (WGS) entry which is preliminary data.</text>
</comment>
<dbReference type="Gene3D" id="3.40.50.300">
    <property type="entry name" value="P-loop containing nucleotide triphosphate hydrolases"/>
    <property type="match status" value="2"/>
</dbReference>
<dbReference type="GO" id="GO:0003677">
    <property type="term" value="F:DNA binding"/>
    <property type="evidence" value="ECO:0007669"/>
    <property type="project" value="UniProtKB-KW"/>
</dbReference>
<evidence type="ECO:0000256" key="4">
    <source>
        <dbReference type="ARBA" id="ARBA00022722"/>
    </source>
</evidence>
<dbReference type="Gene3D" id="3.90.1570.50">
    <property type="match status" value="1"/>
</dbReference>
<dbReference type="Pfam" id="PF04313">
    <property type="entry name" value="HSDR_N"/>
    <property type="match status" value="1"/>
</dbReference>
<evidence type="ECO:0000256" key="7">
    <source>
        <dbReference type="ARBA" id="ARBA00022759"/>
    </source>
</evidence>
<dbReference type="Proteomes" id="UP000612893">
    <property type="component" value="Unassembled WGS sequence"/>
</dbReference>
<keyword evidence="14" id="KW-1185">Reference proteome</keyword>
<gene>
    <name evidence="13" type="ORF">JF922_08905</name>
</gene>
<dbReference type="SUPFAM" id="SSF52540">
    <property type="entry name" value="P-loop containing nucleoside triphosphate hydrolases"/>
    <property type="match status" value="2"/>
</dbReference>
<accession>A0A934N915</accession>
<evidence type="ECO:0000256" key="5">
    <source>
        <dbReference type="ARBA" id="ARBA00022741"/>
    </source>
</evidence>
<dbReference type="PANTHER" id="PTHR30195">
    <property type="entry name" value="TYPE I SITE-SPECIFIC DEOXYRIBONUCLEASE PROTEIN SUBUNIT M AND R"/>
    <property type="match status" value="1"/>
</dbReference>
<evidence type="ECO:0000256" key="3">
    <source>
        <dbReference type="ARBA" id="ARBA00011296"/>
    </source>
</evidence>
<dbReference type="GO" id="GO:0009307">
    <property type="term" value="P:DNA restriction-modification system"/>
    <property type="evidence" value="ECO:0007669"/>
    <property type="project" value="UniProtKB-KW"/>
</dbReference>
<dbReference type="InterPro" id="IPR027417">
    <property type="entry name" value="P-loop_NTPase"/>
</dbReference>
<evidence type="ECO:0000256" key="11">
    <source>
        <dbReference type="RuleBase" id="RU364115"/>
    </source>
</evidence>
<evidence type="ECO:0000313" key="13">
    <source>
        <dbReference type="EMBL" id="MBJ7598189.1"/>
    </source>
</evidence>
<keyword evidence="9 11" id="KW-0067">ATP-binding</keyword>
<dbReference type="InterPro" id="IPR007409">
    <property type="entry name" value="Restrct_endonuc_type1_HsdR_N"/>
</dbReference>
<keyword evidence="6 11" id="KW-0680">Restriction system</keyword>
<dbReference type="Pfam" id="PF22679">
    <property type="entry name" value="T1R_D3-like"/>
    <property type="match status" value="1"/>
</dbReference>
<evidence type="ECO:0000313" key="14">
    <source>
        <dbReference type="Proteomes" id="UP000612893"/>
    </source>
</evidence>
<dbReference type="GO" id="GO:0005524">
    <property type="term" value="F:ATP binding"/>
    <property type="evidence" value="ECO:0007669"/>
    <property type="project" value="UniProtKB-KW"/>
</dbReference>
<dbReference type="RefSeq" id="WP_338200993.1">
    <property type="nucleotide sequence ID" value="NZ_JAEKNR010000100.1"/>
</dbReference>